<organism evidence="5 6">
    <name type="scientific">Actinomadura miaoliensis</name>
    <dbReference type="NCBI Taxonomy" id="430685"/>
    <lineage>
        <taxon>Bacteria</taxon>
        <taxon>Bacillati</taxon>
        <taxon>Actinomycetota</taxon>
        <taxon>Actinomycetes</taxon>
        <taxon>Streptosporangiales</taxon>
        <taxon>Thermomonosporaceae</taxon>
        <taxon>Actinomadura</taxon>
    </lineage>
</organism>
<gene>
    <name evidence="5" type="ORF">GCM10022214_20380</name>
</gene>
<keyword evidence="3" id="KW-0812">Transmembrane</keyword>
<keyword evidence="3" id="KW-1133">Transmembrane helix</keyword>
<feature type="domain" description="Hint" evidence="4">
    <location>
        <begin position="222"/>
        <end position="327"/>
    </location>
</feature>
<dbReference type="NCBIfam" id="TIGR01443">
    <property type="entry name" value="intein_Cterm"/>
    <property type="match status" value="1"/>
</dbReference>
<evidence type="ECO:0000313" key="5">
    <source>
        <dbReference type="EMBL" id="GAA4066043.1"/>
    </source>
</evidence>
<protein>
    <recommendedName>
        <fullName evidence="4">Hint domain-containing protein</fullName>
    </recommendedName>
</protein>
<comment type="caution">
    <text evidence="5">The sequence shown here is derived from an EMBL/GenBank/DDBJ whole genome shotgun (WGS) entry which is preliminary data.</text>
</comment>
<feature type="region of interest" description="Disordered" evidence="2">
    <location>
        <begin position="53"/>
        <end position="100"/>
    </location>
</feature>
<evidence type="ECO:0000256" key="2">
    <source>
        <dbReference type="SAM" id="MobiDB-lite"/>
    </source>
</evidence>
<dbReference type="Pfam" id="PF18431">
    <property type="entry name" value="RNAse_A_bac"/>
    <property type="match status" value="1"/>
</dbReference>
<dbReference type="RefSeq" id="WP_344944253.1">
    <property type="nucleotide sequence ID" value="NZ_BAAAZG010000010.1"/>
</dbReference>
<reference evidence="6" key="1">
    <citation type="journal article" date="2019" name="Int. J. Syst. Evol. Microbiol.">
        <title>The Global Catalogue of Microorganisms (GCM) 10K type strain sequencing project: providing services to taxonomists for standard genome sequencing and annotation.</title>
        <authorList>
            <consortium name="The Broad Institute Genomics Platform"/>
            <consortium name="The Broad Institute Genome Sequencing Center for Infectious Disease"/>
            <person name="Wu L."/>
            <person name="Ma J."/>
        </authorList>
    </citation>
    <scope>NUCLEOTIDE SEQUENCE [LARGE SCALE GENOMIC DNA]</scope>
    <source>
        <strain evidence="6">JCM 16702</strain>
    </source>
</reference>
<dbReference type="InterPro" id="IPR036844">
    <property type="entry name" value="Hint_dom_sf"/>
</dbReference>
<feature type="transmembrane region" description="Helical" evidence="3">
    <location>
        <begin position="12"/>
        <end position="34"/>
    </location>
</feature>
<name>A0ABP7VG02_9ACTN</name>
<dbReference type="InterPro" id="IPR030934">
    <property type="entry name" value="Intein_C"/>
</dbReference>
<keyword evidence="6" id="KW-1185">Reference proteome</keyword>
<dbReference type="CDD" id="cd00081">
    <property type="entry name" value="Hint"/>
    <property type="match status" value="1"/>
</dbReference>
<proteinExistence type="predicted"/>
<accession>A0ABP7VG02</accession>
<dbReference type="SMART" id="SM00306">
    <property type="entry name" value="HintN"/>
    <property type="match status" value="1"/>
</dbReference>
<dbReference type="EMBL" id="BAAAZG010000010">
    <property type="protein sequence ID" value="GAA4066043.1"/>
    <property type="molecule type" value="Genomic_DNA"/>
</dbReference>
<evidence type="ECO:0000313" key="6">
    <source>
        <dbReference type="Proteomes" id="UP001500683"/>
    </source>
</evidence>
<dbReference type="SUPFAM" id="SSF51294">
    <property type="entry name" value="Hedgehog/intein (Hint) domain"/>
    <property type="match status" value="1"/>
</dbReference>
<dbReference type="PROSITE" id="PS50818">
    <property type="entry name" value="INTEIN_C_TER"/>
    <property type="match status" value="1"/>
</dbReference>
<feature type="compositionally biased region" description="Low complexity" evidence="2">
    <location>
        <begin position="67"/>
        <end position="86"/>
    </location>
</feature>
<dbReference type="Proteomes" id="UP001500683">
    <property type="component" value="Unassembled WGS sequence"/>
</dbReference>
<dbReference type="InterPro" id="IPR003587">
    <property type="entry name" value="Hint_dom_N"/>
</dbReference>
<evidence type="ECO:0000259" key="4">
    <source>
        <dbReference type="SMART" id="SM00306"/>
    </source>
</evidence>
<evidence type="ECO:0000256" key="1">
    <source>
        <dbReference type="SAM" id="Coils"/>
    </source>
</evidence>
<keyword evidence="3" id="KW-0472">Membrane</keyword>
<dbReference type="Pfam" id="PF07591">
    <property type="entry name" value="PT-HINT"/>
    <property type="match status" value="1"/>
</dbReference>
<keyword evidence="1" id="KW-0175">Coiled coil</keyword>
<dbReference type="InterPro" id="IPR041436">
    <property type="entry name" value="RNAse_A_bac"/>
</dbReference>
<dbReference type="Gene3D" id="2.170.16.10">
    <property type="entry name" value="Hedgehog/Intein (Hint) domain"/>
    <property type="match status" value="1"/>
</dbReference>
<feature type="coiled-coil region" evidence="1">
    <location>
        <begin position="187"/>
        <end position="214"/>
    </location>
</feature>
<evidence type="ECO:0000256" key="3">
    <source>
        <dbReference type="SAM" id="Phobius"/>
    </source>
</evidence>
<sequence>MLRRLGDRGEGSLSYIAVVLLIGAIAAAVTVVALPDTVLGDIRAAACRVSGGERCERHNGGNDRTQPSATPTASPAVASATPTPSTGDGAPPPDDNSPEAQEYRAAQDALSRAEQDLTGLESEWSNFDLLAEIGKLGLDFLAGDIMNCVKKPNFSDCAWALIGVVPWGKIGKLLKSIPKVVKLVDRFLDLKRRLDKARKARKDAHDRLGRAREACERRNAAGNSFTPGTPVLMADGTRRPIERVRVGDLVWAADPRTGRVGPRRVTDRIVGTGDKSLVDLVVTAGGSLGGPTARLTATANHPFWVAGSQDWIDAGRLVFGDMLVTPDGRRAMVVDKRLRRQRQQVFNLTVDGLHTFYVAAGGDDLLVHNCTDLDKHEEPPRGQPRGDHQLGHTIRDHVDVTDQDLIAHARDPRNTRGVAGRWKDKDTAQQAINEAMANPKLQPQIQRWLKEGKNGRQTLELPVQQYGNGSLGDIANKNGQINAAGNKFKIILHRAQDPKHKPGWYIYTSYPVP</sequence>